<feature type="chain" id="PRO_5043573215" description="Protein Wnt" evidence="11">
    <location>
        <begin position="27"/>
        <end position="382"/>
    </location>
</feature>
<dbReference type="InterPro" id="IPR043158">
    <property type="entry name" value="Wnt_C"/>
</dbReference>
<comment type="similarity">
    <text evidence="2 9">Belongs to the Wnt family.</text>
</comment>
<keyword evidence="3 9" id="KW-0217">Developmental protein</keyword>
<dbReference type="InterPro" id="IPR005817">
    <property type="entry name" value="Wnt"/>
</dbReference>
<keyword evidence="11" id="KW-0732">Signal</keyword>
<evidence type="ECO:0000256" key="6">
    <source>
        <dbReference type="ARBA" id="ARBA00022687"/>
    </source>
</evidence>
<feature type="signal peptide" evidence="11">
    <location>
        <begin position="1"/>
        <end position="26"/>
    </location>
</feature>
<dbReference type="Proteomes" id="UP001497623">
    <property type="component" value="Unassembled WGS sequence"/>
</dbReference>
<evidence type="ECO:0000256" key="3">
    <source>
        <dbReference type="ARBA" id="ARBA00022473"/>
    </source>
</evidence>
<dbReference type="GO" id="GO:0030182">
    <property type="term" value="P:neuron differentiation"/>
    <property type="evidence" value="ECO:0007669"/>
    <property type="project" value="TreeGrafter"/>
</dbReference>
<dbReference type="PROSITE" id="PS00246">
    <property type="entry name" value="WNT1"/>
    <property type="match status" value="1"/>
</dbReference>
<dbReference type="PANTHER" id="PTHR12027">
    <property type="entry name" value="WNT RELATED"/>
    <property type="match status" value="1"/>
</dbReference>
<dbReference type="PANTHER" id="PTHR12027:SF70">
    <property type="entry name" value="PROTEIN WNT-16"/>
    <property type="match status" value="1"/>
</dbReference>
<evidence type="ECO:0000256" key="11">
    <source>
        <dbReference type="SAM" id="SignalP"/>
    </source>
</evidence>
<evidence type="ECO:0000313" key="13">
    <source>
        <dbReference type="Proteomes" id="UP001497623"/>
    </source>
</evidence>
<evidence type="ECO:0000256" key="7">
    <source>
        <dbReference type="ARBA" id="ARBA00023157"/>
    </source>
</evidence>
<evidence type="ECO:0000256" key="5">
    <source>
        <dbReference type="ARBA" id="ARBA00022530"/>
    </source>
</evidence>
<comment type="subcellular location">
    <subcellularLocation>
        <location evidence="1 9">Secreted</location>
        <location evidence="1 9">Extracellular space</location>
        <location evidence="1 9">Extracellular matrix</location>
    </subcellularLocation>
</comment>
<dbReference type="GO" id="GO:0045165">
    <property type="term" value="P:cell fate commitment"/>
    <property type="evidence" value="ECO:0007669"/>
    <property type="project" value="TreeGrafter"/>
</dbReference>
<gene>
    <name evidence="12" type="ORF">MNOR_LOCUS4102</name>
</gene>
<keyword evidence="8" id="KW-0449">Lipoprotein</keyword>
<dbReference type="GO" id="GO:0005109">
    <property type="term" value="F:frizzled binding"/>
    <property type="evidence" value="ECO:0007669"/>
    <property type="project" value="TreeGrafter"/>
</dbReference>
<organism evidence="12 13">
    <name type="scientific">Meganyctiphanes norvegica</name>
    <name type="common">Northern krill</name>
    <name type="synonym">Thysanopoda norvegica</name>
    <dbReference type="NCBI Taxonomy" id="48144"/>
    <lineage>
        <taxon>Eukaryota</taxon>
        <taxon>Metazoa</taxon>
        <taxon>Ecdysozoa</taxon>
        <taxon>Arthropoda</taxon>
        <taxon>Crustacea</taxon>
        <taxon>Multicrustacea</taxon>
        <taxon>Malacostraca</taxon>
        <taxon>Eumalacostraca</taxon>
        <taxon>Eucarida</taxon>
        <taxon>Euphausiacea</taxon>
        <taxon>Euphausiidae</taxon>
        <taxon>Meganyctiphanes</taxon>
    </lineage>
</organism>
<keyword evidence="5" id="KW-0272">Extracellular matrix</keyword>
<dbReference type="GO" id="GO:0007517">
    <property type="term" value="P:muscle organ development"/>
    <property type="evidence" value="ECO:0007669"/>
    <property type="project" value="UniProtKB-ARBA"/>
</dbReference>
<evidence type="ECO:0000256" key="2">
    <source>
        <dbReference type="ARBA" id="ARBA00005683"/>
    </source>
</evidence>
<sequence>MGKINACRIAACSLLLLVLTLNTTQANNWMYLGVVGVTPLLPQGDQEMQQNVSTSSAVSICQHLPGLVQQQVAVCQSHPDTIKSVSAGARRGISECQYQFRNERWNCTTNSDVDVPFGSTLNRGSKETAFIYAVTSAGVVHAVTQACSSGNLTDCSCDMSKQGLSTPEGWKWGGCSDNLRFGVQFARQFVDAPEKENHKTFKKMRNLMNLHNNEAGRETVSRLMKMQCRCHGVSGSCELKTCWRSLPPFSSVGDFLKDKYNTAFEFKRKKRSRGSRHRDLSRKRRKRRSRNKRFPASKDELVHIHKSPNYCNQDKKRGILGTKGRQCSKNSTGADSCDMLCCGRGYNTQVVRYVERCHCKFIWCCFVKCKTCVTNVDVHTCK</sequence>
<keyword evidence="4" id="KW-0964">Secreted</keyword>
<name>A0AAV2PTG0_MEGNR</name>
<keyword evidence="7" id="KW-1015">Disulfide bond</keyword>
<evidence type="ECO:0000256" key="8">
    <source>
        <dbReference type="ARBA" id="ARBA00023288"/>
    </source>
</evidence>
<dbReference type="CDD" id="cd19344">
    <property type="entry name" value="Wnt_Wnt16"/>
    <property type="match status" value="1"/>
</dbReference>
<feature type="compositionally biased region" description="Basic residues" evidence="10">
    <location>
        <begin position="268"/>
        <end position="295"/>
    </location>
</feature>
<dbReference type="EMBL" id="CAXKWB010001488">
    <property type="protein sequence ID" value="CAL4064453.1"/>
    <property type="molecule type" value="Genomic_DNA"/>
</dbReference>
<evidence type="ECO:0000256" key="9">
    <source>
        <dbReference type="RuleBase" id="RU003500"/>
    </source>
</evidence>
<accession>A0AAV2PTG0</accession>
<keyword evidence="6 9" id="KW-0879">Wnt signaling pathway</keyword>
<dbReference type="SMART" id="SM00097">
    <property type="entry name" value="WNT1"/>
    <property type="match status" value="1"/>
</dbReference>
<dbReference type="InterPro" id="IPR018161">
    <property type="entry name" value="Wnt_CS"/>
</dbReference>
<feature type="region of interest" description="Disordered" evidence="10">
    <location>
        <begin position="268"/>
        <end position="298"/>
    </location>
</feature>
<dbReference type="GO" id="GO:0005615">
    <property type="term" value="C:extracellular space"/>
    <property type="evidence" value="ECO:0007669"/>
    <property type="project" value="TreeGrafter"/>
</dbReference>
<dbReference type="GO" id="GO:0060070">
    <property type="term" value="P:canonical Wnt signaling pathway"/>
    <property type="evidence" value="ECO:0007669"/>
    <property type="project" value="TreeGrafter"/>
</dbReference>
<keyword evidence="13" id="KW-1185">Reference proteome</keyword>
<comment type="caution">
    <text evidence="12">The sequence shown here is derived from an EMBL/GenBank/DDBJ whole genome shotgun (WGS) entry which is preliminary data.</text>
</comment>
<dbReference type="GO" id="GO:0000902">
    <property type="term" value="P:cell morphogenesis"/>
    <property type="evidence" value="ECO:0007669"/>
    <property type="project" value="UniProtKB-ARBA"/>
</dbReference>
<reference evidence="12 13" key="1">
    <citation type="submission" date="2024-05" db="EMBL/GenBank/DDBJ databases">
        <authorList>
            <person name="Wallberg A."/>
        </authorList>
    </citation>
    <scope>NUCLEOTIDE SEQUENCE [LARGE SCALE GENOMIC DNA]</scope>
</reference>
<evidence type="ECO:0000256" key="4">
    <source>
        <dbReference type="ARBA" id="ARBA00022525"/>
    </source>
</evidence>
<dbReference type="Gene3D" id="3.30.2460.20">
    <property type="match status" value="1"/>
</dbReference>
<comment type="function">
    <text evidence="9">Ligand for members of the frizzled family of seven transmembrane receptors.</text>
</comment>
<dbReference type="GO" id="GO:0005125">
    <property type="term" value="F:cytokine activity"/>
    <property type="evidence" value="ECO:0007669"/>
    <property type="project" value="TreeGrafter"/>
</dbReference>
<dbReference type="AlphaFoldDB" id="A0AAV2PTG0"/>
<protein>
    <recommendedName>
        <fullName evidence="9">Protein Wnt</fullName>
    </recommendedName>
</protein>
<dbReference type="FunFam" id="3.30.2460.20:FF:000001">
    <property type="entry name" value="Wnt homolog"/>
    <property type="match status" value="1"/>
</dbReference>
<dbReference type="Pfam" id="PF00110">
    <property type="entry name" value="wnt"/>
    <property type="match status" value="1"/>
</dbReference>
<evidence type="ECO:0000313" key="12">
    <source>
        <dbReference type="EMBL" id="CAL4064453.1"/>
    </source>
</evidence>
<evidence type="ECO:0000256" key="1">
    <source>
        <dbReference type="ARBA" id="ARBA00004498"/>
    </source>
</evidence>
<evidence type="ECO:0000256" key="10">
    <source>
        <dbReference type="SAM" id="MobiDB-lite"/>
    </source>
</evidence>
<proteinExistence type="inferred from homology"/>
<dbReference type="PRINTS" id="PR01349">
    <property type="entry name" value="WNTPROTEIN"/>
</dbReference>
<feature type="non-terminal residue" evidence="12">
    <location>
        <position position="382"/>
    </location>
</feature>